<comment type="caution">
    <text evidence="2">The sequence shown here is derived from an EMBL/GenBank/DDBJ whole genome shotgun (WGS) entry which is preliminary data.</text>
</comment>
<feature type="chain" id="PRO_5002135484" evidence="1">
    <location>
        <begin position="25"/>
        <end position="146"/>
    </location>
</feature>
<name>A0A0C1MI61_9GAMM</name>
<dbReference type="EMBL" id="JWIC01000006">
    <property type="protein sequence ID" value="KID56669.1"/>
    <property type="molecule type" value="Genomic_DNA"/>
</dbReference>
<sequence>MLNNWYKSTLFISSFCFCFGSAQAANETPEPNLKYEFALQVGTEALHEVKMTLKDEQPADITYYDEKNRPIYRVVINVDYEQSIKRGKESTIKHSIQKYENNDWVELFSPEMTYLVGLPGKLEIYNEEMVRMSLSGELAIADSTHL</sequence>
<protein>
    <submittedName>
        <fullName evidence="2">Uncharacterized protein</fullName>
    </submittedName>
</protein>
<dbReference type="AlphaFoldDB" id="A0A0C1MI61"/>
<gene>
    <name evidence="2" type="ORF">JF50_12145</name>
</gene>
<dbReference type="OrthoDB" id="6304668at2"/>
<proteinExistence type="predicted"/>
<dbReference type="RefSeq" id="WP_039609737.1">
    <property type="nucleotide sequence ID" value="NZ_JWIC01000006.1"/>
</dbReference>
<keyword evidence="1" id="KW-0732">Signal</keyword>
<accession>A0A0C1MI61</accession>
<reference evidence="2 3" key="1">
    <citation type="submission" date="2014-12" db="EMBL/GenBank/DDBJ databases">
        <title>Draft Genome Sequence of Pseudoalteromonas luteoviolacea HI1.</title>
        <authorList>
            <person name="Asahina A.Y."/>
            <person name="Hadfield M.G."/>
        </authorList>
    </citation>
    <scope>NUCLEOTIDE SEQUENCE [LARGE SCALE GENOMIC DNA]</scope>
    <source>
        <strain evidence="2 3">HI1</strain>
    </source>
</reference>
<feature type="signal peptide" evidence="1">
    <location>
        <begin position="1"/>
        <end position="24"/>
    </location>
</feature>
<evidence type="ECO:0000256" key="1">
    <source>
        <dbReference type="SAM" id="SignalP"/>
    </source>
</evidence>
<dbReference type="Proteomes" id="UP000031327">
    <property type="component" value="Unassembled WGS sequence"/>
</dbReference>
<evidence type="ECO:0000313" key="2">
    <source>
        <dbReference type="EMBL" id="KID56669.1"/>
    </source>
</evidence>
<organism evidence="2 3">
    <name type="scientific">Pseudoalteromonas luteoviolacea</name>
    <dbReference type="NCBI Taxonomy" id="43657"/>
    <lineage>
        <taxon>Bacteria</taxon>
        <taxon>Pseudomonadati</taxon>
        <taxon>Pseudomonadota</taxon>
        <taxon>Gammaproteobacteria</taxon>
        <taxon>Alteromonadales</taxon>
        <taxon>Pseudoalteromonadaceae</taxon>
        <taxon>Pseudoalteromonas</taxon>
    </lineage>
</organism>
<evidence type="ECO:0000313" key="3">
    <source>
        <dbReference type="Proteomes" id="UP000031327"/>
    </source>
</evidence>